<reference evidence="1 2" key="1">
    <citation type="submission" date="2020-03" db="EMBL/GenBank/DDBJ databases">
        <title>Genomic Encyclopedia of Type Strains, Phase IV (KMG-IV): sequencing the most valuable type-strain genomes for metagenomic binning, comparative biology and taxonomic classification.</title>
        <authorList>
            <person name="Goeker M."/>
        </authorList>
    </citation>
    <scope>NUCLEOTIDE SEQUENCE [LARGE SCALE GENOMIC DNA]</scope>
    <source>
        <strain evidence="1 2">DSM 101599</strain>
    </source>
</reference>
<sequence>MKVVSACLAGIACRFDGKSKSNSKIIQLIKEGKAIAVCPEELGGLSTPRTSAEQQGDKIISQQGIDLTQAYTTGAKKALAITIENKCTDAILKSNSPSCGCGKVYDGSFTGKLTNGDGIFCKTLKQHHIKVITEKDL</sequence>
<dbReference type="RefSeq" id="WP_167184536.1">
    <property type="nucleotide sequence ID" value="NZ_JAASQL010000001.1"/>
</dbReference>
<name>A0ABX0U6S4_9FLAO</name>
<dbReference type="InterPro" id="IPR007553">
    <property type="entry name" value="2-thiour_desulf"/>
</dbReference>
<comment type="caution">
    <text evidence="1">The sequence shown here is derived from an EMBL/GenBank/DDBJ whole genome shotgun (WGS) entry which is preliminary data.</text>
</comment>
<protein>
    <submittedName>
        <fullName evidence="1">Uncharacterized protein YbbK (DUF523 family)</fullName>
    </submittedName>
</protein>
<organism evidence="1 2">
    <name type="scientific">Wenyingzhuangia heitensis</name>
    <dbReference type="NCBI Taxonomy" id="1487859"/>
    <lineage>
        <taxon>Bacteria</taxon>
        <taxon>Pseudomonadati</taxon>
        <taxon>Bacteroidota</taxon>
        <taxon>Flavobacteriia</taxon>
        <taxon>Flavobacteriales</taxon>
        <taxon>Flavobacteriaceae</taxon>
        <taxon>Wenyingzhuangia</taxon>
    </lineage>
</organism>
<evidence type="ECO:0000313" key="2">
    <source>
        <dbReference type="Proteomes" id="UP000745859"/>
    </source>
</evidence>
<dbReference type="Proteomes" id="UP000745859">
    <property type="component" value="Unassembled WGS sequence"/>
</dbReference>
<dbReference type="Pfam" id="PF04463">
    <property type="entry name" value="2-thiour_desulf"/>
    <property type="match status" value="1"/>
</dbReference>
<gene>
    <name evidence="1" type="ORF">FHR24_000926</name>
</gene>
<dbReference type="PANTHER" id="PTHR30087:SF1">
    <property type="entry name" value="HYPOTHETICAL CYTOSOLIC PROTEIN"/>
    <property type="match status" value="1"/>
</dbReference>
<accession>A0ABX0U6S4</accession>
<dbReference type="PANTHER" id="PTHR30087">
    <property type="entry name" value="INNER MEMBRANE PROTEIN"/>
    <property type="match status" value="1"/>
</dbReference>
<dbReference type="EMBL" id="JAASQL010000001">
    <property type="protein sequence ID" value="NIJ44487.1"/>
    <property type="molecule type" value="Genomic_DNA"/>
</dbReference>
<keyword evidence="2" id="KW-1185">Reference proteome</keyword>
<proteinExistence type="predicted"/>
<evidence type="ECO:0000313" key="1">
    <source>
        <dbReference type="EMBL" id="NIJ44487.1"/>
    </source>
</evidence>